<dbReference type="GO" id="GO:0016853">
    <property type="term" value="F:isomerase activity"/>
    <property type="evidence" value="ECO:0007669"/>
    <property type="project" value="UniProtKB-KW"/>
</dbReference>
<dbReference type="Pfam" id="PF01261">
    <property type="entry name" value="AP_endonuc_2"/>
    <property type="match status" value="1"/>
</dbReference>
<evidence type="ECO:0000259" key="1">
    <source>
        <dbReference type="Pfam" id="PF01261"/>
    </source>
</evidence>
<accession>A0A4U6QIJ9</accession>
<gene>
    <name evidence="2" type="ORF">FDO65_00370</name>
</gene>
<feature type="domain" description="Xylose isomerase-like TIM barrel" evidence="1">
    <location>
        <begin position="31"/>
        <end position="267"/>
    </location>
</feature>
<dbReference type="AlphaFoldDB" id="A0A4U6QIJ9"/>
<keyword evidence="3" id="KW-1185">Reference proteome</keyword>
<protein>
    <submittedName>
        <fullName evidence="2">Sugar phosphate isomerase/epimerase</fullName>
    </submittedName>
</protein>
<dbReference type="RefSeq" id="WP_137447530.1">
    <property type="nucleotide sequence ID" value="NZ_SZZH01000001.1"/>
</dbReference>
<comment type="caution">
    <text evidence="2">The sequence shown here is derived from an EMBL/GenBank/DDBJ whole genome shotgun (WGS) entry which is preliminary data.</text>
</comment>
<dbReference type="OrthoDB" id="9780241at2"/>
<dbReference type="Gene3D" id="3.20.20.150">
    <property type="entry name" value="Divalent-metal-dependent TIM barrel enzymes"/>
    <property type="match status" value="1"/>
</dbReference>
<dbReference type="InterPro" id="IPR013022">
    <property type="entry name" value="Xyl_isomerase-like_TIM-brl"/>
</dbReference>
<dbReference type="PANTHER" id="PTHR12110">
    <property type="entry name" value="HYDROXYPYRUVATE ISOMERASE"/>
    <property type="match status" value="1"/>
</dbReference>
<sequence length="293" mass="31645">MSAPLVATSWTHAGSIDAGSPSRFSLRERAEAVARAGFVGIGFTIGDLVAGREVFPWSDLRRLCDDLGLVHVEVEQLTDWWTDGERRARSDAVRHLLLDASQELRARQIKLAGDVRFDPDQPAPPPPDLDHWAGELHRVAAQAADVGTRVALEVLPMSNLPDFVETARLVTAADHPAAGLTVDTWHLERGPSTLADLATIPGELVFCVELDDAGPPQGDPYQDTMHHRRYCGQGDFDVVGFVRVVADLGFPGPWGVEIIADEHAARELDAGLADVVDTTTAVLQTAGFSSRPV</sequence>
<evidence type="ECO:0000313" key="3">
    <source>
        <dbReference type="Proteomes" id="UP000306985"/>
    </source>
</evidence>
<dbReference type="EMBL" id="SZZH01000001">
    <property type="protein sequence ID" value="TKV60227.1"/>
    <property type="molecule type" value="Genomic_DNA"/>
</dbReference>
<evidence type="ECO:0000313" key="2">
    <source>
        <dbReference type="EMBL" id="TKV60227.1"/>
    </source>
</evidence>
<reference evidence="2 3" key="1">
    <citation type="submission" date="2019-05" db="EMBL/GenBank/DDBJ databases">
        <title>Nakamurella sp. N5BH11, whole genome shotgun sequence.</title>
        <authorList>
            <person name="Tuo L."/>
        </authorList>
    </citation>
    <scope>NUCLEOTIDE SEQUENCE [LARGE SCALE GENOMIC DNA]</scope>
    <source>
        <strain evidence="2 3">N5BH11</strain>
    </source>
</reference>
<dbReference type="Proteomes" id="UP000306985">
    <property type="component" value="Unassembled WGS sequence"/>
</dbReference>
<dbReference type="InterPro" id="IPR050312">
    <property type="entry name" value="IolE/XylAMocC-like"/>
</dbReference>
<proteinExistence type="predicted"/>
<organism evidence="2 3">
    <name type="scientific">Nakamurella flava</name>
    <dbReference type="NCBI Taxonomy" id="2576308"/>
    <lineage>
        <taxon>Bacteria</taxon>
        <taxon>Bacillati</taxon>
        <taxon>Actinomycetota</taxon>
        <taxon>Actinomycetes</taxon>
        <taxon>Nakamurellales</taxon>
        <taxon>Nakamurellaceae</taxon>
        <taxon>Nakamurella</taxon>
    </lineage>
</organism>
<name>A0A4U6QIJ9_9ACTN</name>
<keyword evidence="2" id="KW-0413">Isomerase</keyword>
<dbReference type="InterPro" id="IPR036237">
    <property type="entry name" value="Xyl_isomerase-like_sf"/>
</dbReference>
<dbReference type="SUPFAM" id="SSF51658">
    <property type="entry name" value="Xylose isomerase-like"/>
    <property type="match status" value="1"/>
</dbReference>
<dbReference type="PANTHER" id="PTHR12110:SF48">
    <property type="entry name" value="BLL3656 PROTEIN"/>
    <property type="match status" value="1"/>
</dbReference>